<dbReference type="EMBL" id="UGUA01000002">
    <property type="protein sequence ID" value="SUC35845.1"/>
    <property type="molecule type" value="Genomic_DNA"/>
</dbReference>
<dbReference type="RefSeq" id="WP_115164414.1">
    <property type="nucleotide sequence ID" value="NZ_UGUA01000002.1"/>
</dbReference>
<reference evidence="1 2" key="1">
    <citation type="submission" date="2018-06" db="EMBL/GenBank/DDBJ databases">
        <authorList>
            <consortium name="Pathogen Informatics"/>
            <person name="Doyle S."/>
        </authorList>
    </citation>
    <scope>NUCLEOTIDE SEQUENCE [LARGE SCALE GENOMIC DNA]</scope>
    <source>
        <strain evidence="1 2">NCTC12026</strain>
    </source>
</reference>
<sequence length="60" mass="7529">MSNEDPNNLNRIYRDRRGIPVRVIRYDREKQRVIYMREGYEHECFVPLYKFQAEFTRVME</sequence>
<accession>A0A379G4H5</accession>
<evidence type="ECO:0000313" key="1">
    <source>
        <dbReference type="EMBL" id="SUC35845.1"/>
    </source>
</evidence>
<dbReference type="Pfam" id="PF13973">
    <property type="entry name" value="DUF4222"/>
    <property type="match status" value="1"/>
</dbReference>
<protein>
    <recommendedName>
        <fullName evidence="3">DUF4222 domain-containing protein</fullName>
    </recommendedName>
</protein>
<organism evidence="1 2">
    <name type="scientific">Providencia rustigianii</name>
    <dbReference type="NCBI Taxonomy" id="158850"/>
    <lineage>
        <taxon>Bacteria</taxon>
        <taxon>Pseudomonadati</taxon>
        <taxon>Pseudomonadota</taxon>
        <taxon>Gammaproteobacteria</taxon>
        <taxon>Enterobacterales</taxon>
        <taxon>Morganellaceae</taxon>
        <taxon>Providencia</taxon>
    </lineage>
</organism>
<evidence type="ECO:0008006" key="3">
    <source>
        <dbReference type="Google" id="ProtNLM"/>
    </source>
</evidence>
<dbReference type="AlphaFoldDB" id="A0A379G4H5"/>
<name>A0A379G4H5_9GAMM</name>
<evidence type="ECO:0000313" key="2">
    <source>
        <dbReference type="Proteomes" id="UP000255129"/>
    </source>
</evidence>
<dbReference type="OrthoDB" id="6419134at2"/>
<dbReference type="InterPro" id="IPR025317">
    <property type="entry name" value="DUF4222"/>
</dbReference>
<gene>
    <name evidence="1" type="ORF">NCTC12026_02246</name>
</gene>
<proteinExistence type="predicted"/>
<dbReference type="Proteomes" id="UP000255129">
    <property type="component" value="Unassembled WGS sequence"/>
</dbReference>